<reference evidence="2" key="2">
    <citation type="submission" date="2016-04" db="EMBL/GenBank/DDBJ databases">
        <title>Complete Genome and Plasmid Sequences for Rhodococcus fascians D188 and Draft Sequences for Rhodococcus spp. Isolates PBTS 1 and PBTS 2.</title>
        <authorList>
            <person name="Stamer R."/>
            <person name="Vereecke D."/>
            <person name="Zhang Y."/>
            <person name="Schilkey F."/>
            <person name="Devitt N."/>
            <person name="Randall J."/>
        </authorList>
    </citation>
    <scope>NUCLEOTIDE SEQUENCE [LARGE SCALE GENOMIC DNA]</scope>
    <source>
        <strain evidence="2">PBTS2</strain>
    </source>
</reference>
<dbReference type="AlphaFoldDB" id="A0A143QHS8"/>
<gene>
    <name evidence="1" type="ORF">A3Q41_00744</name>
</gene>
<accession>A0A143QHS8</accession>
<reference evidence="1 2" key="1">
    <citation type="journal article" date="2016" name="Genome Announc.">
        <title>Complete Genome and Plasmid Sequences for Rhodococcus fascians D188 and Draft Sequences for Rhodococcus Isolates PBTS 1 and PBTS 2.</title>
        <authorList>
            <person name="Stamler R.A."/>
            <person name="Vereecke D."/>
            <person name="Zhang Y."/>
            <person name="Schilkey F."/>
            <person name="Devitt N."/>
            <person name="Randall J.J."/>
        </authorList>
    </citation>
    <scope>NUCLEOTIDE SEQUENCE [LARGE SCALE GENOMIC DNA]</scope>
    <source>
        <strain evidence="1 2">PBTS2</strain>
    </source>
</reference>
<dbReference type="KEGG" id="rhs:A3Q41_00744"/>
<dbReference type="PATRIC" id="fig|1653479.3.peg.761"/>
<keyword evidence="2" id="KW-1185">Reference proteome</keyword>
<dbReference type="Proteomes" id="UP000076038">
    <property type="component" value="Chromosome"/>
</dbReference>
<name>A0A143QHS8_RHOFA</name>
<organism evidence="1 2">
    <name type="scientific">Rhodococcoides fascians</name>
    <name type="common">Rhodococcus fascians</name>
    <dbReference type="NCBI Taxonomy" id="1828"/>
    <lineage>
        <taxon>Bacteria</taxon>
        <taxon>Bacillati</taxon>
        <taxon>Actinomycetota</taxon>
        <taxon>Actinomycetes</taxon>
        <taxon>Mycobacteriales</taxon>
        <taxon>Nocardiaceae</taxon>
        <taxon>Rhodococcoides</taxon>
    </lineage>
</organism>
<evidence type="ECO:0000313" key="1">
    <source>
        <dbReference type="EMBL" id="AMY22062.1"/>
    </source>
</evidence>
<protein>
    <submittedName>
        <fullName evidence="1">Uncharacterized protein</fullName>
    </submittedName>
</protein>
<dbReference type="EMBL" id="CP015220">
    <property type="protein sequence ID" value="AMY22062.1"/>
    <property type="molecule type" value="Genomic_DNA"/>
</dbReference>
<proteinExistence type="predicted"/>
<sequence>MLCVDPVGMIDMNDSCGSALSCSSPKDMITRLQFGTADLWPEDAALPARWRYMADLVDSDRGILAELHGSVSTQVADALAAAAELCRQSADEPVTAGDWALLGRALAWLGPGGSDIDRALLAVGEELTLIGLDGAEQDFSVATWLCMDVLVRFAHAGEAIDYWVHRVNAPELNKVASHDDSRSCASGSAGLALAV</sequence>
<evidence type="ECO:0000313" key="2">
    <source>
        <dbReference type="Proteomes" id="UP000076038"/>
    </source>
</evidence>